<feature type="compositionally biased region" description="Pro residues" evidence="14">
    <location>
        <begin position="114"/>
        <end position="124"/>
    </location>
</feature>
<comment type="caution">
    <text evidence="18">The sequence shown here is derived from an EMBL/GenBank/DDBJ whole genome shotgun (WGS) entry which is preliminary data.</text>
</comment>
<dbReference type="Gene3D" id="1.10.510.10">
    <property type="entry name" value="Transferase(Phosphotransferase) domain 1"/>
    <property type="match status" value="1"/>
</dbReference>
<evidence type="ECO:0000259" key="17">
    <source>
        <dbReference type="PROSITE" id="PS50011"/>
    </source>
</evidence>
<proteinExistence type="predicted"/>
<keyword evidence="10 15" id="KW-1133">Transmembrane helix</keyword>
<feature type="domain" description="Protein kinase" evidence="17">
    <location>
        <begin position="141"/>
        <end position="411"/>
    </location>
</feature>
<keyword evidence="4" id="KW-0597">Phosphoprotein</keyword>
<dbReference type="PANTHER" id="PTHR24417">
    <property type="entry name" value="SERINE/THREONINE-PROTEIN KINASE LMTK1"/>
    <property type="match status" value="1"/>
</dbReference>
<keyword evidence="7" id="KW-0547">Nucleotide-binding</keyword>
<feature type="compositionally biased region" description="Polar residues" evidence="14">
    <location>
        <begin position="877"/>
        <end position="886"/>
    </location>
</feature>
<dbReference type="InterPro" id="IPR011009">
    <property type="entry name" value="Kinase-like_dom_sf"/>
</dbReference>
<keyword evidence="16" id="KW-0732">Signal</keyword>
<dbReference type="GO" id="GO:0016020">
    <property type="term" value="C:membrane"/>
    <property type="evidence" value="ECO:0007669"/>
    <property type="project" value="UniProtKB-SubCell"/>
</dbReference>
<keyword evidence="19" id="KW-1185">Reference proteome</keyword>
<feature type="region of interest" description="Disordered" evidence="14">
    <location>
        <begin position="1136"/>
        <end position="1215"/>
    </location>
</feature>
<keyword evidence="11 15" id="KW-0472">Membrane</keyword>
<evidence type="ECO:0000256" key="5">
    <source>
        <dbReference type="ARBA" id="ARBA00022679"/>
    </source>
</evidence>
<accession>A0A9Q1HPF4</accession>
<dbReference type="InterPro" id="IPR001245">
    <property type="entry name" value="Ser-Thr/Tyr_kinase_cat_dom"/>
</dbReference>
<dbReference type="InterPro" id="IPR000719">
    <property type="entry name" value="Prot_kinase_dom"/>
</dbReference>
<sequence length="1249" mass="135426">MMENCHGLYLLLATGILQLALVVEGAPLPSDTGFAAEGLPVLGLSLAVSVATLVALLVLLLNCTSCCKERDINFEEFDDNFPDEVDFTPPAEDTPSLQPNTEVYTLAVPPLALPGPPRLEPPPNTGVREESTAPQVTRQSLSYIQEIGNGWFGKVLLSEIFSEQELGASRVLVQELAASADSPEQKRFLLQAEPYRVLQHPNIVHCLGQCVDSVPFLLVFEHCELGDLKGCLRQQDWMLHNIELLQLQKMACEIAAGVTHLHKHNFLHSDLALRNCFLTSDLTVKVGDYGTGPSRYKDDYLTVAAEQMVPLRWVAPELVSGPHTSLGGLVTKPGNVWALGVTLWELLESAAQPYSQLSDQEVLIHVIKDQNVRLSKPQLDLPYSDRWYEALQFCWLPQDKRATAEEVHRLLTYLRMQGQRQAEEDFQQRWDALRPRPAQGHTSFPILDRFSEPDELLTVTETSHGLSFEYVWEAARHDPSALSHQSVFFPTPHYEAPEPAEAAHGLLSVFDKSGSGNEYYIQLEDQELGAGERNSQCSQPGAGPQPNVLLQDTGLDESGTEPDFFHQSLDSRDSNPASQPESPYRAHIFSESTSSAPDHPWASSLLDLPEFSTGSLQRGVPSVEAGMGNSSAFGGFMDLSHLGEAEGQDVVGGHLLDLPNLSDDFLFPRAGNLAREGGNWGQRKDALVTDSDSVPDPDLRVISMEYSEVATSDEVESASDPALSRDNTPQALIPDPPLDQTSQESLLDDSGLASVTTVEGLAETPDSTESLNVHQLQPPCRTTDSGYDTENMESPECSSKGEVSPEGEDSAEPSPIAPEVIVLEAESTLDAVEIIFPSSPAPMESPLAIGHQNYRDSAYFSDNESEPEKRLEESGTGDPTGSTLWQTESLRASGVTCNILAPNKEEEGNTGLPESQCKVPQEPENLCNWKSVPELVLTPAETWAQGEAGSINGCEETGEQSTLGSREDPAGHARPSSPPAPEVHDGTFHAKLVRTHAGMGPGPKFRERDAEGRYLVAGGDGAEDGSEADEEDENSEDSDDEDMQAYRLHSSASDSDDEPPPPAPIIIMDTSHARSLRSLLKAAAPSSAVSNAHSLPGKKAVSFFNDVTLYLFDQETPTKDLGDQLSGSCSQASECCSPAPSSSLLNRVTNSESSTDEEGGTFEWDDDFSSSDSFVSKATGDLDKPKASPAVASHYFSPPPPGHAPEQSWSRPSSFSRFSISPASISNFSLTHLTDSDMEQGSSEDGEKE</sequence>
<comment type="subcellular location">
    <subcellularLocation>
        <location evidence="1">Membrane</location>
    </subcellularLocation>
</comment>
<name>A0A9Q1HPF4_CONCO</name>
<evidence type="ECO:0000256" key="1">
    <source>
        <dbReference type="ARBA" id="ARBA00004370"/>
    </source>
</evidence>
<evidence type="ECO:0000256" key="14">
    <source>
        <dbReference type="SAM" id="MobiDB-lite"/>
    </source>
</evidence>
<dbReference type="PANTHER" id="PTHR24417:SF8">
    <property type="entry name" value="SERINE_THREONINE-PROTEIN KINASE LMTK2"/>
    <property type="match status" value="1"/>
</dbReference>
<dbReference type="AlphaFoldDB" id="A0A9Q1HPF4"/>
<evidence type="ECO:0000256" key="4">
    <source>
        <dbReference type="ARBA" id="ARBA00022553"/>
    </source>
</evidence>
<comment type="catalytic activity">
    <reaction evidence="12">
        <text>L-threonyl-[protein] + ATP = O-phospho-L-threonyl-[protein] + ADP + H(+)</text>
        <dbReference type="Rhea" id="RHEA:46608"/>
        <dbReference type="Rhea" id="RHEA-COMP:11060"/>
        <dbReference type="Rhea" id="RHEA-COMP:11605"/>
        <dbReference type="ChEBI" id="CHEBI:15378"/>
        <dbReference type="ChEBI" id="CHEBI:30013"/>
        <dbReference type="ChEBI" id="CHEBI:30616"/>
        <dbReference type="ChEBI" id="CHEBI:61977"/>
        <dbReference type="ChEBI" id="CHEBI:456216"/>
        <dbReference type="EC" id="2.7.11.1"/>
    </reaction>
</comment>
<dbReference type="GO" id="GO:0005524">
    <property type="term" value="F:ATP binding"/>
    <property type="evidence" value="ECO:0007669"/>
    <property type="project" value="UniProtKB-KW"/>
</dbReference>
<evidence type="ECO:0000256" key="8">
    <source>
        <dbReference type="ARBA" id="ARBA00022777"/>
    </source>
</evidence>
<feature type="region of interest" description="Disordered" evidence="14">
    <location>
        <begin position="946"/>
        <end position="985"/>
    </location>
</feature>
<dbReference type="EMBL" id="JAFJMO010000016">
    <property type="protein sequence ID" value="KAJ8253912.1"/>
    <property type="molecule type" value="Genomic_DNA"/>
</dbReference>
<gene>
    <name evidence="18" type="ORF">COCON_G00205240</name>
</gene>
<feature type="compositionally biased region" description="Acidic residues" evidence="14">
    <location>
        <begin position="1021"/>
        <end position="1043"/>
    </location>
</feature>
<dbReference type="Pfam" id="PF07714">
    <property type="entry name" value="PK_Tyr_Ser-Thr"/>
    <property type="match status" value="1"/>
</dbReference>
<keyword evidence="3" id="KW-0723">Serine/threonine-protein kinase</keyword>
<evidence type="ECO:0000256" key="9">
    <source>
        <dbReference type="ARBA" id="ARBA00022840"/>
    </source>
</evidence>
<dbReference type="InterPro" id="IPR008266">
    <property type="entry name" value="Tyr_kinase_AS"/>
</dbReference>
<evidence type="ECO:0000256" key="6">
    <source>
        <dbReference type="ARBA" id="ARBA00022692"/>
    </source>
</evidence>
<organism evidence="18 19">
    <name type="scientific">Conger conger</name>
    <name type="common">Conger eel</name>
    <name type="synonym">Muraena conger</name>
    <dbReference type="NCBI Taxonomy" id="82655"/>
    <lineage>
        <taxon>Eukaryota</taxon>
        <taxon>Metazoa</taxon>
        <taxon>Chordata</taxon>
        <taxon>Craniata</taxon>
        <taxon>Vertebrata</taxon>
        <taxon>Euteleostomi</taxon>
        <taxon>Actinopterygii</taxon>
        <taxon>Neopterygii</taxon>
        <taxon>Teleostei</taxon>
        <taxon>Anguilliformes</taxon>
        <taxon>Congridae</taxon>
        <taxon>Conger</taxon>
    </lineage>
</organism>
<comment type="catalytic activity">
    <reaction evidence="13">
        <text>L-seryl-[protein] + ATP = O-phospho-L-seryl-[protein] + ADP + H(+)</text>
        <dbReference type="Rhea" id="RHEA:17989"/>
        <dbReference type="Rhea" id="RHEA-COMP:9863"/>
        <dbReference type="Rhea" id="RHEA-COMP:11604"/>
        <dbReference type="ChEBI" id="CHEBI:15378"/>
        <dbReference type="ChEBI" id="CHEBI:29999"/>
        <dbReference type="ChEBI" id="CHEBI:30616"/>
        <dbReference type="ChEBI" id="CHEBI:83421"/>
        <dbReference type="ChEBI" id="CHEBI:456216"/>
        <dbReference type="EC" id="2.7.11.1"/>
    </reaction>
</comment>
<keyword evidence="8" id="KW-0418">Kinase</keyword>
<evidence type="ECO:0000256" key="13">
    <source>
        <dbReference type="ARBA" id="ARBA00048679"/>
    </source>
</evidence>
<protein>
    <recommendedName>
        <fullName evidence="2">non-specific serine/threonine protein kinase</fullName>
        <ecNumber evidence="2">2.7.11.1</ecNumber>
    </recommendedName>
</protein>
<feature type="signal peptide" evidence="16">
    <location>
        <begin position="1"/>
        <end position="25"/>
    </location>
</feature>
<evidence type="ECO:0000313" key="18">
    <source>
        <dbReference type="EMBL" id="KAJ8253912.1"/>
    </source>
</evidence>
<feature type="region of interest" description="Disordered" evidence="14">
    <location>
        <begin position="114"/>
        <end position="134"/>
    </location>
</feature>
<feature type="region of interest" description="Disordered" evidence="14">
    <location>
        <begin position="530"/>
        <end position="583"/>
    </location>
</feature>
<evidence type="ECO:0000256" key="2">
    <source>
        <dbReference type="ARBA" id="ARBA00012513"/>
    </source>
</evidence>
<feature type="compositionally biased region" description="Acidic residues" evidence="14">
    <location>
        <begin position="1154"/>
        <end position="1169"/>
    </location>
</feature>
<dbReference type="OrthoDB" id="5973359at2759"/>
<keyword evidence="5" id="KW-0808">Transferase</keyword>
<feature type="compositionally biased region" description="Acidic residues" evidence="14">
    <location>
        <begin position="1236"/>
        <end position="1249"/>
    </location>
</feature>
<dbReference type="PROSITE" id="PS50011">
    <property type="entry name" value="PROTEIN_KINASE_DOM"/>
    <property type="match status" value="1"/>
</dbReference>
<keyword evidence="6 15" id="KW-0812">Transmembrane</keyword>
<dbReference type="PROSITE" id="PS00109">
    <property type="entry name" value="PROTEIN_KINASE_TYR"/>
    <property type="match status" value="1"/>
</dbReference>
<feature type="region of interest" description="Disordered" evidence="14">
    <location>
        <begin position="708"/>
        <end position="746"/>
    </location>
</feature>
<feature type="region of interest" description="Disordered" evidence="14">
    <location>
        <begin position="762"/>
        <end position="813"/>
    </location>
</feature>
<feature type="compositionally biased region" description="Polar residues" evidence="14">
    <location>
        <begin position="765"/>
        <end position="788"/>
    </location>
</feature>
<feature type="region of interest" description="Disordered" evidence="14">
    <location>
        <begin position="859"/>
        <end position="886"/>
    </location>
</feature>
<feature type="region of interest" description="Disordered" evidence="14">
    <location>
        <begin position="1229"/>
        <end position="1249"/>
    </location>
</feature>
<dbReference type="FunFam" id="3.30.200.20:FF:000275">
    <property type="entry name" value="Apoptosis associated tyrosine kinase"/>
    <property type="match status" value="1"/>
</dbReference>
<feature type="chain" id="PRO_5040454610" description="non-specific serine/threonine protein kinase" evidence="16">
    <location>
        <begin position="26"/>
        <end position="1249"/>
    </location>
</feature>
<evidence type="ECO:0000256" key="12">
    <source>
        <dbReference type="ARBA" id="ARBA00047899"/>
    </source>
</evidence>
<evidence type="ECO:0000313" key="19">
    <source>
        <dbReference type="Proteomes" id="UP001152803"/>
    </source>
</evidence>
<evidence type="ECO:0000256" key="15">
    <source>
        <dbReference type="SAM" id="Phobius"/>
    </source>
</evidence>
<dbReference type="GO" id="GO:0004674">
    <property type="term" value="F:protein serine/threonine kinase activity"/>
    <property type="evidence" value="ECO:0007669"/>
    <property type="project" value="UniProtKB-KW"/>
</dbReference>
<feature type="transmembrane region" description="Helical" evidence="15">
    <location>
        <begin position="41"/>
        <end position="61"/>
    </location>
</feature>
<keyword evidence="9" id="KW-0067">ATP-binding</keyword>
<dbReference type="Proteomes" id="UP001152803">
    <property type="component" value="Unassembled WGS sequence"/>
</dbReference>
<dbReference type="GO" id="GO:0005737">
    <property type="term" value="C:cytoplasm"/>
    <property type="evidence" value="ECO:0007669"/>
    <property type="project" value="UniProtKB-ARBA"/>
</dbReference>
<evidence type="ECO:0000256" key="11">
    <source>
        <dbReference type="ARBA" id="ARBA00023136"/>
    </source>
</evidence>
<evidence type="ECO:0000256" key="7">
    <source>
        <dbReference type="ARBA" id="ARBA00022741"/>
    </source>
</evidence>
<dbReference type="GO" id="GO:0012505">
    <property type="term" value="C:endomembrane system"/>
    <property type="evidence" value="ECO:0007669"/>
    <property type="project" value="UniProtKB-ARBA"/>
</dbReference>
<dbReference type="EC" id="2.7.11.1" evidence="2"/>
<evidence type="ECO:0000256" key="16">
    <source>
        <dbReference type="SAM" id="SignalP"/>
    </source>
</evidence>
<dbReference type="SUPFAM" id="SSF56112">
    <property type="entry name" value="Protein kinase-like (PK-like)"/>
    <property type="match status" value="1"/>
</dbReference>
<feature type="compositionally biased region" description="Polar residues" evidence="14">
    <location>
        <begin position="1144"/>
        <end position="1153"/>
    </location>
</feature>
<feature type="region of interest" description="Disordered" evidence="14">
    <location>
        <begin position="1016"/>
        <end position="1066"/>
    </location>
</feature>
<reference evidence="18" key="1">
    <citation type="journal article" date="2023" name="Science">
        <title>Genome structures resolve the early diversification of teleost fishes.</title>
        <authorList>
            <person name="Parey E."/>
            <person name="Louis A."/>
            <person name="Montfort J."/>
            <person name="Bouchez O."/>
            <person name="Roques C."/>
            <person name="Iampietro C."/>
            <person name="Lluch J."/>
            <person name="Castinel A."/>
            <person name="Donnadieu C."/>
            <person name="Desvignes T."/>
            <person name="Floi Bucao C."/>
            <person name="Jouanno E."/>
            <person name="Wen M."/>
            <person name="Mejri S."/>
            <person name="Dirks R."/>
            <person name="Jansen H."/>
            <person name="Henkel C."/>
            <person name="Chen W.J."/>
            <person name="Zahm M."/>
            <person name="Cabau C."/>
            <person name="Klopp C."/>
            <person name="Thompson A.W."/>
            <person name="Robinson-Rechavi M."/>
            <person name="Braasch I."/>
            <person name="Lecointre G."/>
            <person name="Bobe J."/>
            <person name="Postlethwait J.H."/>
            <person name="Berthelot C."/>
            <person name="Roest Crollius H."/>
            <person name="Guiguen Y."/>
        </authorList>
    </citation>
    <scope>NUCLEOTIDE SEQUENCE</scope>
    <source>
        <strain evidence="18">Concon-B</strain>
    </source>
</reference>
<evidence type="ECO:0000256" key="10">
    <source>
        <dbReference type="ARBA" id="ARBA00022989"/>
    </source>
</evidence>
<evidence type="ECO:0000256" key="3">
    <source>
        <dbReference type="ARBA" id="ARBA00022527"/>
    </source>
</evidence>